<keyword evidence="1" id="KW-0812">Transmembrane</keyword>
<dbReference type="InterPro" id="IPR050623">
    <property type="entry name" value="Glucan_succinyl_AcylTrfase"/>
</dbReference>
<comment type="caution">
    <text evidence="3">The sequence shown here is derived from an EMBL/GenBank/DDBJ whole genome shotgun (WGS) entry which is preliminary data.</text>
</comment>
<keyword evidence="1" id="KW-0472">Membrane</keyword>
<feature type="transmembrane region" description="Helical" evidence="1">
    <location>
        <begin position="135"/>
        <end position="155"/>
    </location>
</feature>
<gene>
    <name evidence="3" type="ORF">EDD66_10988</name>
</gene>
<dbReference type="InterPro" id="IPR002656">
    <property type="entry name" value="Acyl_transf_3_dom"/>
</dbReference>
<evidence type="ECO:0000313" key="4">
    <source>
        <dbReference type="Proteomes" id="UP000273083"/>
    </source>
</evidence>
<dbReference type="Pfam" id="PF01757">
    <property type="entry name" value="Acyl_transf_3"/>
    <property type="match status" value="1"/>
</dbReference>
<keyword evidence="4" id="KW-1185">Reference proteome</keyword>
<feature type="transmembrane region" description="Helical" evidence="1">
    <location>
        <begin position="21"/>
        <end position="39"/>
    </location>
</feature>
<keyword evidence="3" id="KW-0808">Transferase</keyword>
<evidence type="ECO:0000256" key="1">
    <source>
        <dbReference type="SAM" id="Phobius"/>
    </source>
</evidence>
<reference evidence="3 4" key="1">
    <citation type="submission" date="2018-11" db="EMBL/GenBank/DDBJ databases">
        <title>Genomic Encyclopedia of Type Strains, Phase IV (KMG-IV): sequencing the most valuable type-strain genomes for metagenomic binning, comparative biology and taxonomic classification.</title>
        <authorList>
            <person name="Goeker M."/>
        </authorList>
    </citation>
    <scope>NUCLEOTIDE SEQUENCE [LARGE SCALE GENOMIC DNA]</scope>
    <source>
        <strain evidence="3 4">DSM 26537</strain>
    </source>
</reference>
<feature type="transmembrane region" description="Helical" evidence="1">
    <location>
        <begin position="73"/>
        <end position="93"/>
    </location>
</feature>
<dbReference type="PANTHER" id="PTHR36927:SF3">
    <property type="entry name" value="GLUCANS BIOSYNTHESIS PROTEIN C"/>
    <property type="match status" value="1"/>
</dbReference>
<feature type="domain" description="Acyltransferase 3" evidence="2">
    <location>
        <begin position="22"/>
        <end position="180"/>
    </location>
</feature>
<evidence type="ECO:0000259" key="2">
    <source>
        <dbReference type="Pfam" id="PF01757"/>
    </source>
</evidence>
<feature type="transmembrane region" description="Helical" evidence="1">
    <location>
        <begin position="161"/>
        <end position="183"/>
    </location>
</feature>
<evidence type="ECO:0000313" key="3">
    <source>
        <dbReference type="EMBL" id="ROR25878.1"/>
    </source>
</evidence>
<keyword evidence="3" id="KW-0012">Acyltransferase</keyword>
<protein>
    <submittedName>
        <fullName evidence="3">Acyltransferase-like protein</fullName>
    </submittedName>
</protein>
<keyword evidence="1" id="KW-1133">Transmembrane helix</keyword>
<name>A0A3N1XIF6_9FIRM</name>
<dbReference type="GO" id="GO:0016747">
    <property type="term" value="F:acyltransferase activity, transferring groups other than amino-acyl groups"/>
    <property type="evidence" value="ECO:0007669"/>
    <property type="project" value="InterPro"/>
</dbReference>
<feature type="transmembrane region" description="Helical" evidence="1">
    <location>
        <begin position="105"/>
        <end position="123"/>
    </location>
</feature>
<accession>A0A3N1XIF6</accession>
<proteinExistence type="predicted"/>
<organism evidence="3 4">
    <name type="scientific">Mobilisporobacter senegalensis</name>
    <dbReference type="NCBI Taxonomy" id="1329262"/>
    <lineage>
        <taxon>Bacteria</taxon>
        <taxon>Bacillati</taxon>
        <taxon>Bacillota</taxon>
        <taxon>Clostridia</taxon>
        <taxon>Lachnospirales</taxon>
        <taxon>Lachnospiraceae</taxon>
        <taxon>Mobilisporobacter</taxon>
    </lineage>
</organism>
<dbReference type="AlphaFoldDB" id="A0A3N1XIF6"/>
<dbReference type="RefSeq" id="WP_123610239.1">
    <property type="nucleotide sequence ID" value="NZ_RJVG01000009.1"/>
</dbReference>
<dbReference type="OrthoDB" id="6623990at2"/>
<dbReference type="Proteomes" id="UP000273083">
    <property type="component" value="Unassembled WGS sequence"/>
</dbReference>
<dbReference type="EMBL" id="RJVG01000009">
    <property type="protein sequence ID" value="ROR25878.1"/>
    <property type="molecule type" value="Genomic_DNA"/>
</dbReference>
<dbReference type="PANTHER" id="PTHR36927">
    <property type="entry name" value="BLR4337 PROTEIN"/>
    <property type="match status" value="1"/>
</dbReference>
<sequence>MNIALCSKSIYSKIKGWDCIKDIYIIIAMFILVWGGYYVGNFGGFSLEKNLVLYLLGYYVLSNREVLNKLEKYWILLMSLFLASLFTLVILYYNYSYYEDCLVNFVAWIGSCALIAIAMKYLNKSSKMLDYFNKASFSIYILHQSILVTVGYYVLLYVDGLFLQVVIIMVASFIMTLCLYEIIKRIPCARALIGIK</sequence>